<evidence type="ECO:0000313" key="1">
    <source>
        <dbReference type="EMBL" id="CDW22420.1"/>
    </source>
</evidence>
<dbReference type="AlphaFoldDB" id="A0A0K2T9G0"/>
<name>A0A0K2T9G0_LEPSM</name>
<dbReference type="EMBL" id="HACA01005059">
    <property type="protein sequence ID" value="CDW22420.1"/>
    <property type="molecule type" value="Transcribed_RNA"/>
</dbReference>
<proteinExistence type="predicted"/>
<organism evidence="1">
    <name type="scientific">Lepeophtheirus salmonis</name>
    <name type="common">Salmon louse</name>
    <name type="synonym">Caligus salmonis</name>
    <dbReference type="NCBI Taxonomy" id="72036"/>
    <lineage>
        <taxon>Eukaryota</taxon>
        <taxon>Metazoa</taxon>
        <taxon>Ecdysozoa</taxon>
        <taxon>Arthropoda</taxon>
        <taxon>Crustacea</taxon>
        <taxon>Multicrustacea</taxon>
        <taxon>Hexanauplia</taxon>
        <taxon>Copepoda</taxon>
        <taxon>Siphonostomatoida</taxon>
        <taxon>Caligidae</taxon>
        <taxon>Lepeophtheirus</taxon>
    </lineage>
</organism>
<sequence>MLDVKRLRKRKCFSVYNKNNELFDIIKFNFIYQINISLNEKFEKKTKIKYITIIF</sequence>
<reference evidence="1" key="1">
    <citation type="submission" date="2014-05" db="EMBL/GenBank/DDBJ databases">
        <authorList>
            <person name="Chronopoulou M."/>
        </authorList>
    </citation>
    <scope>NUCLEOTIDE SEQUENCE</scope>
    <source>
        <tissue evidence="1">Whole organism</tissue>
    </source>
</reference>
<protein>
    <submittedName>
        <fullName evidence="1">Uncharacterized protein</fullName>
    </submittedName>
</protein>
<accession>A0A0K2T9G0</accession>